<gene>
    <name evidence="2" type="ORF">TIFTF001_035316</name>
    <name evidence="3" type="ORF">TIFTF001_035321</name>
    <name evidence="4" type="ORF">TIFTF001_035340</name>
    <name evidence="5" type="ORF">TIFTF001_035345</name>
</gene>
<name>A0AA88J9Z0_FICCA</name>
<dbReference type="EMBL" id="BTGU01000307">
    <property type="protein sequence ID" value="GMN66276.1"/>
    <property type="molecule type" value="Genomic_DNA"/>
</dbReference>
<comment type="caution">
    <text evidence="4">The sequence shown here is derived from an EMBL/GenBank/DDBJ whole genome shotgun (WGS) entry which is preliminary data.</text>
</comment>
<dbReference type="EMBL" id="BTGU01000304">
    <property type="protein sequence ID" value="GMN66251.1"/>
    <property type="molecule type" value="Genomic_DNA"/>
</dbReference>
<dbReference type="EMBL" id="BTGU01000306">
    <property type="protein sequence ID" value="GMN66275.1"/>
    <property type="molecule type" value="Genomic_DNA"/>
</dbReference>
<keyword evidence="6" id="KW-1185">Reference proteome</keyword>
<accession>A0AA88J9Z0</accession>
<dbReference type="Proteomes" id="UP001187192">
    <property type="component" value="Unassembled WGS sequence"/>
</dbReference>
<evidence type="ECO:0000313" key="6">
    <source>
        <dbReference type="Proteomes" id="UP001187192"/>
    </source>
</evidence>
<feature type="compositionally biased region" description="Polar residues" evidence="1">
    <location>
        <begin position="44"/>
        <end position="54"/>
    </location>
</feature>
<dbReference type="AlphaFoldDB" id="A0AA88J9Z0"/>
<protein>
    <submittedName>
        <fullName evidence="4">Uncharacterized protein</fullName>
    </submittedName>
</protein>
<evidence type="ECO:0000313" key="3">
    <source>
        <dbReference type="EMBL" id="GMN66252.1"/>
    </source>
</evidence>
<evidence type="ECO:0000313" key="5">
    <source>
        <dbReference type="EMBL" id="GMN66276.1"/>
    </source>
</evidence>
<organism evidence="4 6">
    <name type="scientific">Ficus carica</name>
    <name type="common">Common fig</name>
    <dbReference type="NCBI Taxonomy" id="3494"/>
    <lineage>
        <taxon>Eukaryota</taxon>
        <taxon>Viridiplantae</taxon>
        <taxon>Streptophyta</taxon>
        <taxon>Embryophyta</taxon>
        <taxon>Tracheophyta</taxon>
        <taxon>Spermatophyta</taxon>
        <taxon>Magnoliopsida</taxon>
        <taxon>eudicotyledons</taxon>
        <taxon>Gunneridae</taxon>
        <taxon>Pentapetalae</taxon>
        <taxon>rosids</taxon>
        <taxon>fabids</taxon>
        <taxon>Rosales</taxon>
        <taxon>Moraceae</taxon>
        <taxon>Ficeae</taxon>
        <taxon>Ficus</taxon>
    </lineage>
</organism>
<evidence type="ECO:0000256" key="1">
    <source>
        <dbReference type="SAM" id="MobiDB-lite"/>
    </source>
</evidence>
<sequence>MGSGEAESDPFFLWMLPWNAKFSSNKAYHRNSDQFLKGGDEPRQSNAIEGQRATTPDDVESDHKHGD</sequence>
<proteinExistence type="predicted"/>
<evidence type="ECO:0000313" key="2">
    <source>
        <dbReference type="EMBL" id="GMN66251.1"/>
    </source>
</evidence>
<evidence type="ECO:0000313" key="4">
    <source>
        <dbReference type="EMBL" id="GMN66275.1"/>
    </source>
</evidence>
<feature type="region of interest" description="Disordered" evidence="1">
    <location>
        <begin position="32"/>
        <end position="67"/>
    </location>
</feature>
<dbReference type="EMBL" id="BTGU01000305">
    <property type="protein sequence ID" value="GMN66252.1"/>
    <property type="molecule type" value="Genomic_DNA"/>
</dbReference>
<reference evidence="4" key="1">
    <citation type="submission" date="2023-07" db="EMBL/GenBank/DDBJ databases">
        <title>draft genome sequence of fig (Ficus carica).</title>
        <authorList>
            <person name="Takahashi T."/>
            <person name="Nishimura K."/>
        </authorList>
    </citation>
    <scope>NUCLEOTIDE SEQUENCE</scope>
</reference>